<reference evidence="5" key="1">
    <citation type="journal article" date="2019" name="Nat. Commun.">
        <title>Expansion of phycobilisome linker gene families in mesophilic red algae.</title>
        <authorList>
            <person name="Lee J."/>
            <person name="Kim D."/>
            <person name="Bhattacharya D."/>
            <person name="Yoon H.S."/>
        </authorList>
    </citation>
    <scope>NUCLEOTIDE SEQUENCE [LARGE SCALE GENOMIC DNA]</scope>
    <source>
        <strain evidence="5">CCMP 1328</strain>
    </source>
</reference>
<protein>
    <recommendedName>
        <fullName evidence="6">Sulfotransferase</fullName>
    </recommendedName>
</protein>
<sequence length="326" mass="37061">MVRKGMLWSILAVLLIHALGAPQLHALPCPETYVAGAMKCATSSLYVHLQKQLVIPRVSWKKELAIFGRENADTFLRKMKGWAPSLDATPYLASSAAPMRIKTLCNFTNGPPKFVISLCDPAERAWSHFRHEEWLWRRDSAKGKASVNTARKGSVRHAGNATTPSVTSREEANSMLVESYVTCIETFVPKLKKCFTAPNGTIGHNDCFGQMKREAAERGLEDGCLVPLAGSVYKPMLDRWLTYFPREDFLILYKDEWLRHLDLTIDKISLHFGMRRQPNAKKPTNHITANRHGDLSELELPQHVQDQVKSFFEELRGWEEYIDRLP</sequence>
<organism evidence="4 5">
    <name type="scientific">Porphyridium purpureum</name>
    <name type="common">Red alga</name>
    <name type="synonym">Porphyridium cruentum</name>
    <dbReference type="NCBI Taxonomy" id="35688"/>
    <lineage>
        <taxon>Eukaryota</taxon>
        <taxon>Rhodophyta</taxon>
        <taxon>Bangiophyceae</taxon>
        <taxon>Porphyridiales</taxon>
        <taxon>Porphyridiaceae</taxon>
        <taxon>Porphyridium</taxon>
    </lineage>
</organism>
<dbReference type="SUPFAM" id="SSF52540">
    <property type="entry name" value="P-loop containing nucleoside triphosphate hydrolases"/>
    <property type="match status" value="1"/>
</dbReference>
<keyword evidence="1" id="KW-0808">Transferase</keyword>
<feature type="chain" id="PRO_5023831647" description="Sulfotransferase" evidence="3">
    <location>
        <begin position="27"/>
        <end position="326"/>
    </location>
</feature>
<keyword evidence="3" id="KW-0732">Signal</keyword>
<dbReference type="PANTHER" id="PTHR10605:SF56">
    <property type="entry name" value="BIFUNCTIONAL HEPARAN SULFATE N-DEACETYLASE_N-SULFOTRANSFERASE"/>
    <property type="match status" value="1"/>
</dbReference>
<dbReference type="AlphaFoldDB" id="A0A5J4YRT5"/>
<evidence type="ECO:0000256" key="1">
    <source>
        <dbReference type="ARBA" id="ARBA00022679"/>
    </source>
</evidence>
<dbReference type="EMBL" id="VRMN01000005">
    <property type="protein sequence ID" value="KAA8493998.1"/>
    <property type="molecule type" value="Genomic_DNA"/>
</dbReference>
<dbReference type="InterPro" id="IPR037359">
    <property type="entry name" value="NST/OST"/>
</dbReference>
<keyword evidence="5" id="KW-1185">Reference proteome</keyword>
<feature type="region of interest" description="Disordered" evidence="2">
    <location>
        <begin position="146"/>
        <end position="167"/>
    </location>
</feature>
<dbReference type="PANTHER" id="PTHR10605">
    <property type="entry name" value="HEPARAN SULFATE SULFOTRANSFERASE"/>
    <property type="match status" value="1"/>
</dbReference>
<evidence type="ECO:0000313" key="4">
    <source>
        <dbReference type="EMBL" id="KAA8493998.1"/>
    </source>
</evidence>
<evidence type="ECO:0000256" key="3">
    <source>
        <dbReference type="SAM" id="SignalP"/>
    </source>
</evidence>
<dbReference type="GO" id="GO:0008146">
    <property type="term" value="F:sulfotransferase activity"/>
    <property type="evidence" value="ECO:0007669"/>
    <property type="project" value="InterPro"/>
</dbReference>
<evidence type="ECO:0008006" key="6">
    <source>
        <dbReference type="Google" id="ProtNLM"/>
    </source>
</evidence>
<name>A0A5J4YRT5_PORPP</name>
<dbReference type="Proteomes" id="UP000324585">
    <property type="component" value="Unassembled WGS sequence"/>
</dbReference>
<evidence type="ECO:0000313" key="5">
    <source>
        <dbReference type="Proteomes" id="UP000324585"/>
    </source>
</evidence>
<dbReference type="InterPro" id="IPR027417">
    <property type="entry name" value="P-loop_NTPase"/>
</dbReference>
<proteinExistence type="predicted"/>
<evidence type="ECO:0000256" key="2">
    <source>
        <dbReference type="SAM" id="MobiDB-lite"/>
    </source>
</evidence>
<accession>A0A5J4YRT5</accession>
<feature type="signal peptide" evidence="3">
    <location>
        <begin position="1"/>
        <end position="26"/>
    </location>
</feature>
<comment type="caution">
    <text evidence="4">The sequence shown here is derived from an EMBL/GenBank/DDBJ whole genome shotgun (WGS) entry which is preliminary data.</text>
</comment>
<dbReference type="Gene3D" id="3.40.50.300">
    <property type="entry name" value="P-loop containing nucleotide triphosphate hydrolases"/>
    <property type="match status" value="1"/>
</dbReference>
<gene>
    <name evidence="4" type="ORF">FVE85_3973</name>
</gene>